<feature type="coiled-coil region" evidence="1">
    <location>
        <begin position="126"/>
        <end position="199"/>
    </location>
</feature>
<feature type="compositionally biased region" description="Basic residues" evidence="2">
    <location>
        <begin position="68"/>
        <end position="87"/>
    </location>
</feature>
<evidence type="ECO:0000313" key="3">
    <source>
        <dbReference type="EMBL" id="GMI19390.1"/>
    </source>
</evidence>
<keyword evidence="4" id="KW-1185">Reference proteome</keyword>
<dbReference type="Proteomes" id="UP001165060">
    <property type="component" value="Unassembled WGS sequence"/>
</dbReference>
<evidence type="ECO:0000256" key="1">
    <source>
        <dbReference type="SAM" id="Coils"/>
    </source>
</evidence>
<evidence type="ECO:0000256" key="2">
    <source>
        <dbReference type="SAM" id="MobiDB-lite"/>
    </source>
</evidence>
<sequence>MYNTPNPKPPSPSSHFDPLSILRTIRTKSGNANNTSSAGLGNLSNITTMDSMWLDQGLSMSMDMNHNGHSHQPKAKASTKAKPKNNHSKGPSAPNSNATSVSRLTALLSTRQELPLGVASDVSAYVAKLEAALSESERHALAEKKEVERLRNSLEELRKTTADERKSKDASIAELRMRLATALKKNRELMQDLTETEELATTKIGGVHSKPHNLLAKKMQQKGDRSWDAERKRHSTQIQGPWGVHGVAHAKPTTTSMKQPSKKPSVPRLSAVARGVARKASPEPFDDDGPNVVNVDLNGDDESNNERNNIEIKSAVWNTASDFAFTQSGVAVFNVDLEL</sequence>
<keyword evidence="1" id="KW-0175">Coiled coil</keyword>
<accession>A0ABQ6M4R7</accession>
<comment type="caution">
    <text evidence="3">The sequence shown here is derived from an EMBL/GenBank/DDBJ whole genome shotgun (WGS) entry which is preliminary data.</text>
</comment>
<gene>
    <name evidence="3" type="ORF">TeGR_g5205</name>
</gene>
<proteinExistence type="predicted"/>
<protein>
    <submittedName>
        <fullName evidence="3">Uncharacterized protein</fullName>
    </submittedName>
</protein>
<dbReference type="EMBL" id="BRYB01001161">
    <property type="protein sequence ID" value="GMI19390.1"/>
    <property type="molecule type" value="Genomic_DNA"/>
</dbReference>
<reference evidence="3 4" key="1">
    <citation type="journal article" date="2023" name="Commun. Biol.">
        <title>Genome analysis of Parmales, the sister group of diatoms, reveals the evolutionary specialization of diatoms from phago-mixotrophs to photoautotrophs.</title>
        <authorList>
            <person name="Ban H."/>
            <person name="Sato S."/>
            <person name="Yoshikawa S."/>
            <person name="Yamada K."/>
            <person name="Nakamura Y."/>
            <person name="Ichinomiya M."/>
            <person name="Sato N."/>
            <person name="Blanc-Mathieu R."/>
            <person name="Endo H."/>
            <person name="Kuwata A."/>
            <person name="Ogata H."/>
        </authorList>
    </citation>
    <scope>NUCLEOTIDE SEQUENCE [LARGE SCALE GENOMIC DNA]</scope>
</reference>
<feature type="region of interest" description="Disordered" evidence="2">
    <location>
        <begin position="60"/>
        <end position="99"/>
    </location>
</feature>
<evidence type="ECO:0000313" key="4">
    <source>
        <dbReference type="Proteomes" id="UP001165060"/>
    </source>
</evidence>
<name>A0ABQ6M4R7_9STRA</name>
<organism evidence="3 4">
    <name type="scientific">Tetraparma gracilis</name>
    <dbReference type="NCBI Taxonomy" id="2962635"/>
    <lineage>
        <taxon>Eukaryota</taxon>
        <taxon>Sar</taxon>
        <taxon>Stramenopiles</taxon>
        <taxon>Ochrophyta</taxon>
        <taxon>Bolidophyceae</taxon>
        <taxon>Parmales</taxon>
        <taxon>Triparmaceae</taxon>
        <taxon>Tetraparma</taxon>
    </lineage>
</organism>